<dbReference type="EMBL" id="VBOV01000200">
    <property type="protein sequence ID" value="TMQ56598.1"/>
    <property type="molecule type" value="Genomic_DNA"/>
</dbReference>
<evidence type="ECO:0000256" key="2">
    <source>
        <dbReference type="SAM" id="Phobius"/>
    </source>
</evidence>
<dbReference type="InterPro" id="IPR024623">
    <property type="entry name" value="YtxH"/>
</dbReference>
<sequence>MSDHGYTHERGEAVATTGVTLTGFLVGAMIGAGLALLLAPARGSETRRKVGETARKLGSAATEAMNHAREDFAGRESDSFGAGGRREPIFGARTPQPGTPGASS</sequence>
<evidence type="ECO:0000313" key="6">
    <source>
        <dbReference type="Proteomes" id="UP000320913"/>
    </source>
</evidence>
<keyword evidence="2" id="KW-0812">Transmembrane</keyword>
<protein>
    <recommendedName>
        <fullName evidence="7">YtxH domain-containing protein</fullName>
    </recommendedName>
</protein>
<evidence type="ECO:0000313" key="5">
    <source>
        <dbReference type="Proteomes" id="UP000316292"/>
    </source>
</evidence>
<dbReference type="Pfam" id="PF12732">
    <property type="entry name" value="YtxH"/>
    <property type="match status" value="1"/>
</dbReference>
<dbReference type="Proteomes" id="UP000316292">
    <property type="component" value="Unassembled WGS sequence"/>
</dbReference>
<dbReference type="EMBL" id="VBOR01000054">
    <property type="protein sequence ID" value="TMQ49650.1"/>
    <property type="molecule type" value="Genomic_DNA"/>
</dbReference>
<keyword evidence="2" id="KW-0472">Membrane</keyword>
<feature type="compositionally biased region" description="Basic and acidic residues" evidence="1">
    <location>
        <begin position="44"/>
        <end position="55"/>
    </location>
</feature>
<name>A0A538SE71_UNCEI</name>
<comment type="caution">
    <text evidence="3">The sequence shown here is derived from an EMBL/GenBank/DDBJ whole genome shotgun (WGS) entry which is preliminary data.</text>
</comment>
<proteinExistence type="predicted"/>
<reference evidence="5 6" key="1">
    <citation type="journal article" date="2019" name="Nat. Microbiol.">
        <title>Mediterranean grassland soil C-N compound turnover is dependent on rainfall and depth, and is mediated by genomically divergent microorganisms.</title>
        <authorList>
            <person name="Diamond S."/>
            <person name="Andeer P.F."/>
            <person name="Li Z."/>
            <person name="Crits-Christoph A."/>
            <person name="Burstein D."/>
            <person name="Anantharaman K."/>
            <person name="Lane K.R."/>
            <person name="Thomas B.C."/>
            <person name="Pan C."/>
            <person name="Northen T.R."/>
            <person name="Banfield J.F."/>
        </authorList>
    </citation>
    <scope>NUCLEOTIDE SEQUENCE [LARGE SCALE GENOMIC DNA]</scope>
    <source>
        <strain evidence="3">WS_1</strain>
        <strain evidence="4">WS_5</strain>
    </source>
</reference>
<evidence type="ECO:0000256" key="1">
    <source>
        <dbReference type="SAM" id="MobiDB-lite"/>
    </source>
</evidence>
<gene>
    <name evidence="3" type="ORF">E6K71_04275</name>
    <name evidence="4" type="ORF">E6K75_08295</name>
</gene>
<dbReference type="AlphaFoldDB" id="A0A538SE71"/>
<evidence type="ECO:0000313" key="4">
    <source>
        <dbReference type="EMBL" id="TMQ56598.1"/>
    </source>
</evidence>
<feature type="region of interest" description="Disordered" evidence="1">
    <location>
        <begin position="43"/>
        <end position="104"/>
    </location>
</feature>
<feature type="transmembrane region" description="Helical" evidence="2">
    <location>
        <begin position="20"/>
        <end position="39"/>
    </location>
</feature>
<evidence type="ECO:0000313" key="3">
    <source>
        <dbReference type="EMBL" id="TMQ49650.1"/>
    </source>
</evidence>
<keyword evidence="2" id="KW-1133">Transmembrane helix</keyword>
<feature type="compositionally biased region" description="Basic and acidic residues" evidence="1">
    <location>
        <begin position="66"/>
        <end position="88"/>
    </location>
</feature>
<dbReference type="Proteomes" id="UP000320913">
    <property type="component" value="Unassembled WGS sequence"/>
</dbReference>
<evidence type="ECO:0008006" key="7">
    <source>
        <dbReference type="Google" id="ProtNLM"/>
    </source>
</evidence>
<organism evidence="3 5">
    <name type="scientific">Eiseniibacteriota bacterium</name>
    <dbReference type="NCBI Taxonomy" id="2212470"/>
    <lineage>
        <taxon>Bacteria</taxon>
        <taxon>Candidatus Eiseniibacteriota</taxon>
    </lineage>
</organism>
<accession>A0A538SE71</accession>